<dbReference type="SUPFAM" id="SSF53474">
    <property type="entry name" value="alpha/beta-Hydrolases"/>
    <property type="match status" value="1"/>
</dbReference>
<protein>
    <submittedName>
        <fullName evidence="2">Alpha/beta fold hydrolase</fullName>
    </submittedName>
</protein>
<dbReference type="RefSeq" id="WP_166270499.1">
    <property type="nucleotide sequence ID" value="NZ_CP048029.1"/>
</dbReference>
<dbReference type="InterPro" id="IPR029058">
    <property type="entry name" value="AB_hydrolase_fold"/>
</dbReference>
<dbReference type="EMBL" id="CP048029">
    <property type="protein sequence ID" value="QIK37737.1"/>
    <property type="molecule type" value="Genomic_DNA"/>
</dbReference>
<keyword evidence="2" id="KW-0378">Hydrolase</keyword>
<evidence type="ECO:0000259" key="1">
    <source>
        <dbReference type="Pfam" id="PF12697"/>
    </source>
</evidence>
<dbReference type="Proteomes" id="UP000502699">
    <property type="component" value="Chromosome"/>
</dbReference>
<evidence type="ECO:0000313" key="3">
    <source>
        <dbReference type="Proteomes" id="UP000502699"/>
    </source>
</evidence>
<dbReference type="Pfam" id="PF12697">
    <property type="entry name" value="Abhydrolase_6"/>
    <property type="match status" value="1"/>
</dbReference>
<dbReference type="AlphaFoldDB" id="A0A6G7VD71"/>
<dbReference type="Gene3D" id="3.40.50.1820">
    <property type="entry name" value="alpha/beta hydrolase"/>
    <property type="match status" value="1"/>
</dbReference>
<gene>
    <name evidence="2" type="ORF">GWK36_06780</name>
</gene>
<name>A0A6G7VD71_9GAMM</name>
<evidence type="ECO:0000313" key="2">
    <source>
        <dbReference type="EMBL" id="QIK37737.1"/>
    </source>
</evidence>
<feature type="domain" description="AB hydrolase-1" evidence="1">
    <location>
        <begin position="42"/>
        <end position="256"/>
    </location>
</feature>
<keyword evidence="3" id="KW-1185">Reference proteome</keyword>
<dbReference type="PANTHER" id="PTHR46438">
    <property type="entry name" value="ALPHA/BETA-HYDROLASES SUPERFAMILY PROTEIN"/>
    <property type="match status" value="1"/>
</dbReference>
<dbReference type="GO" id="GO:0016787">
    <property type="term" value="F:hydrolase activity"/>
    <property type="evidence" value="ECO:0007669"/>
    <property type="project" value="UniProtKB-KW"/>
</dbReference>
<dbReference type="KEGG" id="cjap:GWK36_06780"/>
<sequence>MSQHPSPILLPEAIAAPRTELCGPEGWRLAYYADRSHPGRPLLLVHSINAAASSFEMRPLFEHYRSQRPVYSLDLPGFGHSERRAADYGPPLYAQAIAELLTQVIQAPADLIALSLGCEFVARAARLVPDLIASLVLISPTGFDAKPLPATNPLGPILAHQSLGRWLFRLIASRPSIRHFLARSFVGSVPEAMVEYAWFTARQPGAEHAPFAFLAGRLFTPDAIDLLYDRLTEQPVLVIADRDPYIGFERLPSFIVRHDNWHRVTLEPHRGLPHWERLRATIEVLDEFWAHPPFTGTASRHLLFGSS</sequence>
<dbReference type="InterPro" id="IPR000073">
    <property type="entry name" value="AB_hydrolase_1"/>
</dbReference>
<dbReference type="PANTHER" id="PTHR46438:SF2">
    <property type="entry name" value="ALPHA_BETA-HYDROLASES SUPERFAMILY PROTEIN"/>
    <property type="match status" value="1"/>
</dbReference>
<organism evidence="2 3">
    <name type="scientific">Caldichromatium japonicum</name>
    <dbReference type="NCBI Taxonomy" id="2699430"/>
    <lineage>
        <taxon>Bacteria</taxon>
        <taxon>Pseudomonadati</taxon>
        <taxon>Pseudomonadota</taxon>
        <taxon>Gammaproteobacteria</taxon>
        <taxon>Chromatiales</taxon>
        <taxon>Chromatiaceae</taxon>
        <taxon>Caldichromatium</taxon>
    </lineage>
</organism>
<proteinExistence type="predicted"/>
<accession>A0A6G7VD71</accession>
<reference evidence="3" key="1">
    <citation type="submission" date="2020-01" db="EMBL/GenBank/DDBJ databases">
        <title>Caldichromatium gen. nov., sp. nov., a thermophilic purple sulfur bacterium member of the family Chromatiaceae isolated from Nakabusa hot spring, Japan.</title>
        <authorList>
            <person name="Saini M.K."/>
            <person name="Hanada S."/>
            <person name="Tank M."/>
        </authorList>
    </citation>
    <scope>NUCLEOTIDE SEQUENCE [LARGE SCALE GENOMIC DNA]</scope>
    <source>
        <strain evidence="3">No.7</strain>
    </source>
</reference>